<sequence>MTGCDPGSINFCNNTYSTGDLDGFSLSTTHSSQTGGDEQLASKVAFIGNAKHQTSGVKQRVVGSMDYSLRSDIHPASGSHLSIVRYAKRLCPVVVFQIIVHSDHETVGNNDSGCFRAAMEQSDRVSRVENQGFIFIELFQIFLDQLILHPVLANRTCFSVGYQFIRVECHFKVKVIVNHDLEGFSFNTVGFVLIDGLSVQSLLWHVAIAVDFPLFFQFLIKFLGHCLMMLFRNVAQRILHRQQLVRF</sequence>
<gene>
    <name evidence="1" type="ORF">SDC9_123280</name>
</gene>
<accession>A0A645CHC3</accession>
<organism evidence="1">
    <name type="scientific">bioreactor metagenome</name>
    <dbReference type="NCBI Taxonomy" id="1076179"/>
    <lineage>
        <taxon>unclassified sequences</taxon>
        <taxon>metagenomes</taxon>
        <taxon>ecological metagenomes</taxon>
    </lineage>
</organism>
<dbReference type="EMBL" id="VSSQ01027178">
    <property type="protein sequence ID" value="MPM76282.1"/>
    <property type="molecule type" value="Genomic_DNA"/>
</dbReference>
<proteinExistence type="predicted"/>
<name>A0A645CHC3_9ZZZZ</name>
<reference evidence="1" key="1">
    <citation type="submission" date="2019-08" db="EMBL/GenBank/DDBJ databases">
        <authorList>
            <person name="Kucharzyk K."/>
            <person name="Murdoch R.W."/>
            <person name="Higgins S."/>
            <person name="Loffler F."/>
        </authorList>
    </citation>
    <scope>NUCLEOTIDE SEQUENCE</scope>
</reference>
<evidence type="ECO:0000313" key="1">
    <source>
        <dbReference type="EMBL" id="MPM76282.1"/>
    </source>
</evidence>
<comment type="caution">
    <text evidence="1">The sequence shown here is derived from an EMBL/GenBank/DDBJ whole genome shotgun (WGS) entry which is preliminary data.</text>
</comment>
<protein>
    <submittedName>
        <fullName evidence="1">Uncharacterized protein</fullName>
    </submittedName>
</protein>
<dbReference type="AlphaFoldDB" id="A0A645CHC3"/>